<proteinExistence type="predicted"/>
<dbReference type="EMBL" id="MU275842">
    <property type="protein sequence ID" value="KAI0053037.1"/>
    <property type="molecule type" value="Genomic_DNA"/>
</dbReference>
<accession>A0ACB8SA75</accession>
<gene>
    <name evidence="1" type="ORF">FA95DRAFT_1601390</name>
</gene>
<keyword evidence="2" id="KW-1185">Reference proteome</keyword>
<comment type="caution">
    <text evidence="1">The sequence shown here is derived from an EMBL/GenBank/DDBJ whole genome shotgun (WGS) entry which is preliminary data.</text>
</comment>
<reference evidence="1" key="1">
    <citation type="submission" date="2021-02" db="EMBL/GenBank/DDBJ databases">
        <authorList>
            <consortium name="DOE Joint Genome Institute"/>
            <person name="Ahrendt S."/>
            <person name="Looney B.P."/>
            <person name="Miyauchi S."/>
            <person name="Morin E."/>
            <person name="Drula E."/>
            <person name="Courty P.E."/>
            <person name="Chicoki N."/>
            <person name="Fauchery L."/>
            <person name="Kohler A."/>
            <person name="Kuo A."/>
            <person name="Labutti K."/>
            <person name="Pangilinan J."/>
            <person name="Lipzen A."/>
            <person name="Riley R."/>
            <person name="Andreopoulos W."/>
            <person name="He G."/>
            <person name="Johnson J."/>
            <person name="Barry K.W."/>
            <person name="Grigoriev I.V."/>
            <person name="Nagy L."/>
            <person name="Hibbett D."/>
            <person name="Henrissat B."/>
            <person name="Matheny P.B."/>
            <person name="Labbe J."/>
            <person name="Martin F."/>
        </authorList>
    </citation>
    <scope>NUCLEOTIDE SEQUENCE</scope>
    <source>
        <strain evidence="1">FP105234-sp</strain>
    </source>
</reference>
<sequence length="763" mass="85373">MSPGLSPQSPTLSAITSAYREPSTSSPETATDASSASASRRKLKRNRIILSCQPCHKRKQQCDRGRFNFSTSYSVGRGSGDRCVYEQAEELGKRKLVETSFPEDLSERVGHLEGLVTSTLSSLEPTALAGLDALLQLICANQPAAPRPGFLNGTPNITTSPTQATDHAVQVAAAALGQLSQKGEAEPALPATPFGPIADILHHLRGVPATAGMNSLADLHSHFPNQKITQFLLSYYFDESSHHWIWPVIHRPCFESYYRTFSSGPLPPSMEFIALLAITCATALQFLPKTPEDAVLFADYPAGRDVLKQRLQEFAASVLFTVTDYPSSSIERIQALIMYSLYQWNDANAAECWYVASLATRMAQTLHMNRDGGTTWAMRPQDAEIRRRLWWILFVIDRFQCMEYRRPYVIMEQHTDVGPILNLDQADLVDLPNLVGKPLEEPTDTLFQLLQSRFHLLCGRIWDQCFSIALPSYRTVIDIEEQLRKFERELPASFRYQSTQTTLSRPYLSYQSQSMLLQLGSTRVQILRPFVFVHPTKDTDMAALPEQDQKLAIFTKHAKDICLHFCKRQLALLCLYDTHASRGQLSWVGLALCAYGPALILGIAIIMDTRNPENEELEEWIALAQGVLQSWKPYNALACKALQHLEVVRRRTRFVLGVTGHCPQRINEDGEHTCDEGPPLGMEASRRLERATRILSQPQPSLVDLLGHERLADPLWASGRCGVFAGHFPGIESLSGPVNSADLEQFLDSCLSMQSRLPHTFTF</sequence>
<evidence type="ECO:0000313" key="1">
    <source>
        <dbReference type="EMBL" id="KAI0053037.1"/>
    </source>
</evidence>
<name>A0ACB8SA75_9AGAM</name>
<evidence type="ECO:0000313" key="2">
    <source>
        <dbReference type="Proteomes" id="UP000814033"/>
    </source>
</evidence>
<dbReference type="Proteomes" id="UP000814033">
    <property type="component" value="Unassembled WGS sequence"/>
</dbReference>
<organism evidence="1 2">
    <name type="scientific">Auriscalpium vulgare</name>
    <dbReference type="NCBI Taxonomy" id="40419"/>
    <lineage>
        <taxon>Eukaryota</taxon>
        <taxon>Fungi</taxon>
        <taxon>Dikarya</taxon>
        <taxon>Basidiomycota</taxon>
        <taxon>Agaricomycotina</taxon>
        <taxon>Agaricomycetes</taxon>
        <taxon>Russulales</taxon>
        <taxon>Auriscalpiaceae</taxon>
        <taxon>Auriscalpium</taxon>
    </lineage>
</organism>
<reference evidence="1" key="2">
    <citation type="journal article" date="2022" name="New Phytol.">
        <title>Evolutionary transition to the ectomycorrhizal habit in the genomes of a hyperdiverse lineage of mushroom-forming fungi.</title>
        <authorList>
            <person name="Looney B."/>
            <person name="Miyauchi S."/>
            <person name="Morin E."/>
            <person name="Drula E."/>
            <person name="Courty P.E."/>
            <person name="Kohler A."/>
            <person name="Kuo A."/>
            <person name="LaButti K."/>
            <person name="Pangilinan J."/>
            <person name="Lipzen A."/>
            <person name="Riley R."/>
            <person name="Andreopoulos W."/>
            <person name="He G."/>
            <person name="Johnson J."/>
            <person name="Nolan M."/>
            <person name="Tritt A."/>
            <person name="Barry K.W."/>
            <person name="Grigoriev I.V."/>
            <person name="Nagy L.G."/>
            <person name="Hibbett D."/>
            <person name="Henrissat B."/>
            <person name="Matheny P.B."/>
            <person name="Labbe J."/>
            <person name="Martin F.M."/>
        </authorList>
    </citation>
    <scope>NUCLEOTIDE SEQUENCE</scope>
    <source>
        <strain evidence="1">FP105234-sp</strain>
    </source>
</reference>
<protein>
    <submittedName>
        <fullName evidence="1">Uncharacterized protein</fullName>
    </submittedName>
</protein>